<name>A0A4T0FJE2_WALIC</name>
<dbReference type="GO" id="GO:0005829">
    <property type="term" value="C:cytosol"/>
    <property type="evidence" value="ECO:0007669"/>
    <property type="project" value="TreeGrafter"/>
</dbReference>
<evidence type="ECO:0000313" key="3">
    <source>
        <dbReference type="EMBL" id="TIB39079.1"/>
    </source>
</evidence>
<evidence type="ECO:0000313" key="4">
    <source>
        <dbReference type="Proteomes" id="UP000306954"/>
    </source>
</evidence>
<evidence type="ECO:0000313" key="5">
    <source>
        <dbReference type="Proteomes" id="UP000310689"/>
    </source>
</evidence>
<accession>A0A4T0FJE2</accession>
<comment type="caution">
    <text evidence="3">The sequence shown here is derived from an EMBL/GenBank/DDBJ whole genome shotgun (WGS) entry which is preliminary data.</text>
</comment>
<dbReference type="Proteomes" id="UP000306954">
    <property type="component" value="Unassembled WGS sequence"/>
</dbReference>
<dbReference type="OrthoDB" id="10253878at2759"/>
<dbReference type="Proteomes" id="UP000310689">
    <property type="component" value="Unassembled WGS sequence"/>
</dbReference>
<dbReference type="OMA" id="DMILFED"/>
<protein>
    <recommendedName>
        <fullName evidence="6">TIP41-like protein</fullName>
    </recommendedName>
</protein>
<dbReference type="PANTHER" id="PTHR21021">
    <property type="entry name" value="GAF/PUTATIVE CYTOSKELETAL PROTEIN"/>
    <property type="match status" value="1"/>
</dbReference>
<evidence type="ECO:0008006" key="6">
    <source>
        <dbReference type="Google" id="ProtNLM"/>
    </source>
</evidence>
<dbReference type="PANTHER" id="PTHR21021:SF16">
    <property type="entry name" value="TIP41-LIKE PROTEIN"/>
    <property type="match status" value="1"/>
</dbReference>
<dbReference type="Pfam" id="PF04176">
    <property type="entry name" value="TIP41"/>
    <property type="match status" value="1"/>
</dbReference>
<dbReference type="AlphaFoldDB" id="A0A4T0FJE2"/>
<dbReference type="EMBL" id="SPOF01000021">
    <property type="protein sequence ID" value="TIB11890.1"/>
    <property type="molecule type" value="Genomic_DNA"/>
</dbReference>
<organism evidence="3 5">
    <name type="scientific">Wallemia ichthyophaga</name>
    <dbReference type="NCBI Taxonomy" id="245174"/>
    <lineage>
        <taxon>Eukaryota</taxon>
        <taxon>Fungi</taxon>
        <taxon>Dikarya</taxon>
        <taxon>Basidiomycota</taxon>
        <taxon>Wallemiomycotina</taxon>
        <taxon>Wallemiomycetes</taxon>
        <taxon>Wallemiales</taxon>
        <taxon>Wallemiaceae</taxon>
        <taxon>Wallemia</taxon>
    </lineage>
</organism>
<dbReference type="EMBL" id="SPOI01000041">
    <property type="protein sequence ID" value="TIB39079.1"/>
    <property type="molecule type" value="Genomic_DNA"/>
</dbReference>
<dbReference type="InterPro" id="IPR051330">
    <property type="entry name" value="Phosphatase_reg/MetRdx"/>
</dbReference>
<comment type="similarity">
    <text evidence="1">Belongs to the TIP41 family.</text>
</comment>
<dbReference type="GO" id="GO:0031929">
    <property type="term" value="P:TOR signaling"/>
    <property type="evidence" value="ECO:0007669"/>
    <property type="project" value="TreeGrafter"/>
</dbReference>
<dbReference type="InterPro" id="IPR007303">
    <property type="entry name" value="TIP41-like"/>
</dbReference>
<evidence type="ECO:0000256" key="1">
    <source>
        <dbReference type="ARBA" id="ARBA00006658"/>
    </source>
</evidence>
<evidence type="ECO:0000313" key="2">
    <source>
        <dbReference type="EMBL" id="TIB11890.1"/>
    </source>
</evidence>
<sequence length="271" mass="31041">MPNPTQQSYRIRNWEIKTQKSTIPSMPESDALAAELGIPIPEMTFLSSGVEVLDTDSGFKLSFNARDALRGVSKQNELRVSYADHWRSSRQPHEASTIQPSQPWDWTYSTTYSGSTESERAHWQPIPTTTPVIPIDKLSDTTQPILFYDDVQLYEDELGDNGQVGLNVKIRVMPFAWFILQRFFLRVDDVLFRMYDVRVYHDFSGNVVSRECAGWEAGWEAMKQCLPPHTPNILSDEPVIQATLRTMEKYNTHTNCTQWKGLGCVKEVCEL</sequence>
<proteinExistence type="inferred from homology"/>
<reference evidence="4 5" key="1">
    <citation type="submission" date="2019-03" db="EMBL/GenBank/DDBJ databases">
        <title>Sequencing 23 genomes of Wallemia ichthyophaga.</title>
        <authorList>
            <person name="Gostincar C."/>
        </authorList>
    </citation>
    <scope>NUCLEOTIDE SEQUENCE [LARGE SCALE GENOMIC DNA]</scope>
    <source>
        <strain evidence="3 5">EXF-6200</strain>
        <strain evidence="2 4">EXF-8621</strain>
    </source>
</reference>
<gene>
    <name evidence="3" type="ORF">E3P86_01289</name>
    <name evidence="2" type="ORF">E3P90_02273</name>
</gene>